<dbReference type="Gene3D" id="3.40.50.980">
    <property type="match status" value="2"/>
</dbReference>
<dbReference type="GO" id="GO:0031177">
    <property type="term" value="F:phosphopantetheine binding"/>
    <property type="evidence" value="ECO:0007669"/>
    <property type="project" value="InterPro"/>
</dbReference>
<dbReference type="CDD" id="cd19540">
    <property type="entry name" value="LCL_NRPS-like"/>
    <property type="match status" value="1"/>
</dbReference>
<dbReference type="CDD" id="cd12117">
    <property type="entry name" value="A_NRPS_Srf_like"/>
    <property type="match status" value="1"/>
</dbReference>
<dbReference type="PANTHER" id="PTHR45527">
    <property type="entry name" value="NONRIBOSOMAL PEPTIDE SYNTHETASE"/>
    <property type="match status" value="1"/>
</dbReference>
<name>A0A5P2UEA6_9ACTN</name>
<evidence type="ECO:0000256" key="3">
    <source>
        <dbReference type="ARBA" id="ARBA00022450"/>
    </source>
</evidence>
<gene>
    <name evidence="7" type="ORF">CP968_04420</name>
</gene>
<dbReference type="Gene3D" id="3.40.50.1820">
    <property type="entry name" value="alpha/beta hydrolase"/>
    <property type="match status" value="1"/>
</dbReference>
<dbReference type="NCBIfam" id="TIGR01733">
    <property type="entry name" value="AA-adenyl-dom"/>
    <property type="match status" value="1"/>
</dbReference>
<dbReference type="SUPFAM" id="SSF52777">
    <property type="entry name" value="CoA-dependent acyltransferases"/>
    <property type="match status" value="2"/>
</dbReference>
<dbReference type="GO" id="GO:0072330">
    <property type="term" value="P:monocarboxylic acid biosynthetic process"/>
    <property type="evidence" value="ECO:0007669"/>
    <property type="project" value="UniProtKB-ARBA"/>
</dbReference>
<comment type="cofactor">
    <cofactor evidence="1">
        <name>pantetheine 4'-phosphate</name>
        <dbReference type="ChEBI" id="CHEBI:47942"/>
    </cofactor>
</comment>
<dbReference type="PROSITE" id="PS00455">
    <property type="entry name" value="AMP_BINDING"/>
    <property type="match status" value="1"/>
</dbReference>
<protein>
    <submittedName>
        <fullName evidence="7">Amino acid adenylation domain-containing protein</fullName>
    </submittedName>
</protein>
<evidence type="ECO:0000259" key="6">
    <source>
        <dbReference type="PROSITE" id="PS50075"/>
    </source>
</evidence>
<dbReference type="FunFam" id="2.30.38.10:FF:000001">
    <property type="entry name" value="Non-ribosomal peptide synthetase PvdI"/>
    <property type="match status" value="1"/>
</dbReference>
<dbReference type="Pfam" id="PF13193">
    <property type="entry name" value="AMP-binding_C"/>
    <property type="match status" value="1"/>
</dbReference>
<feature type="compositionally biased region" description="Low complexity" evidence="5">
    <location>
        <begin position="648"/>
        <end position="657"/>
    </location>
</feature>
<evidence type="ECO:0000313" key="8">
    <source>
        <dbReference type="Proteomes" id="UP000326831"/>
    </source>
</evidence>
<dbReference type="GO" id="GO:0044550">
    <property type="term" value="P:secondary metabolite biosynthetic process"/>
    <property type="evidence" value="ECO:0007669"/>
    <property type="project" value="TreeGrafter"/>
</dbReference>
<dbReference type="PROSITE" id="PS00012">
    <property type="entry name" value="PHOSPHOPANTETHEINE"/>
    <property type="match status" value="1"/>
</dbReference>
<reference evidence="7 8" key="1">
    <citation type="submission" date="2017-09" db="EMBL/GenBank/DDBJ databases">
        <authorList>
            <person name="Lee N."/>
            <person name="Cho B.-K."/>
        </authorList>
    </citation>
    <scope>NUCLEOTIDE SEQUENCE [LARGE SCALE GENOMIC DNA]</scope>
    <source>
        <strain evidence="7 8">ATCC 27467</strain>
    </source>
</reference>
<dbReference type="EMBL" id="CP023701">
    <property type="protein sequence ID" value="QEU77626.1"/>
    <property type="molecule type" value="Genomic_DNA"/>
</dbReference>
<dbReference type="InterPro" id="IPR010071">
    <property type="entry name" value="AA_adenyl_dom"/>
</dbReference>
<sequence length="1120" mass="118217">MVHDAARRRRVRRTTGRRRPDPLRRPPRPGQPGRPRLLRIPARSPAVIPLSHAQQRLWFHARDGADGALYHIPAGLRLRGPLDAAALDAALADVTTRHEALRTVFPDDAGRPRQHVLDPAAGAPRLTRTACPADERAALAARSAARPLDISTEPPLRAELFTHGEEDHYLLLVLHHIAGDGLSLNILVRDLAAAYTARCGGQDPDWPELPVQYPDYALWQREVLGAADDAASLHARLLTHWADVLDGLPEELALPTDRPRPAVAGHRGALVETRTGAEAHAGLAALARSRRATPFMAVQAAFAALLTRLGAGTDLPLGCPVDGRDDDALADLVGLFVNTLVVRADTSADPSFAEVLDRVRSAALETYAHQELPFESLVERLNPARSPARHPLFQVAVSAQRTEERPPSFAGLETEVEAVRTDTAKFDLTLEVEELHDPATGEPRGLALGLEYASDLFDGPTARRLLDRLVHLIDAVVGDPHAPIATLDVLLPGERADLLEHWQGAPAAPDARTVHRAFEERAAAHPDRPAVRRGTEETTYAALDHRADRIADRLRALGVRPGEAVAVLMDRSAGLIAACLGVLKAGAAYLPLDARAPRARTESVLAGAGAAVLITDAPEHAPVPAGPRHVLRPDDGAGADPGAGAGAGPDDAAAAGDPAAGHPDALAYLMYTSGSTGTPKGVAVSHREVVALATDRRWRGGAHERVLFRSPHAFDASTYELWVPLLNGGLVVVAPPGDLDVDELGRLMAAQRVTGTFLTATLFNVLADRCLPELGSLREVMTGGEAASPAMVRRVREACPDTTVTNAYGPTETTTFAATFAVGPGQEAPEGQVPIGRPLDGTRLHVLDARLGLVPPGVTGELYIAGAGLARGYLDRAALTAERFVACPYGPPGARMYRTGDLARWNGAGQVEYLGRADRQVKIRGMRIEPGEIEHALTAHPAVGQAAVTVVDTAAGPALAGYAVPAEGAPAPDPHALRAHLSAELPAYLVPATITVLDALPVTANGKADLAALPAPGPAAGAGPDRQGPRTDDERALCAIWERVLGQEGIGVHDSFFDLGGHSLLATQLLAEVRSRFGAAVGIRQFFTGPTVAALAAALPGCAAAEEPPIVRRARRTQSA</sequence>
<dbReference type="InterPro" id="IPR001242">
    <property type="entry name" value="Condensation_dom"/>
</dbReference>
<keyword evidence="4" id="KW-0597">Phosphoprotein</keyword>
<evidence type="ECO:0000256" key="5">
    <source>
        <dbReference type="SAM" id="MobiDB-lite"/>
    </source>
</evidence>
<dbReference type="InterPro" id="IPR023213">
    <property type="entry name" value="CAT-like_dom_sf"/>
</dbReference>
<organism evidence="7 8">
    <name type="scientific">Streptomyces subrutilus</name>
    <dbReference type="NCBI Taxonomy" id="36818"/>
    <lineage>
        <taxon>Bacteria</taxon>
        <taxon>Bacillati</taxon>
        <taxon>Actinomycetota</taxon>
        <taxon>Actinomycetes</taxon>
        <taxon>Kitasatosporales</taxon>
        <taxon>Streptomycetaceae</taxon>
        <taxon>Streptomyces</taxon>
    </lineage>
</organism>
<dbReference type="SMART" id="SM00823">
    <property type="entry name" value="PKS_PP"/>
    <property type="match status" value="1"/>
</dbReference>
<dbReference type="PANTHER" id="PTHR45527:SF1">
    <property type="entry name" value="FATTY ACID SYNTHASE"/>
    <property type="match status" value="1"/>
</dbReference>
<dbReference type="InterPro" id="IPR000873">
    <property type="entry name" value="AMP-dep_synth/lig_dom"/>
</dbReference>
<dbReference type="FunFam" id="3.40.50.12780:FF:000012">
    <property type="entry name" value="Non-ribosomal peptide synthetase"/>
    <property type="match status" value="1"/>
</dbReference>
<dbReference type="Pfam" id="PF00501">
    <property type="entry name" value="AMP-binding"/>
    <property type="match status" value="1"/>
</dbReference>
<dbReference type="InterPro" id="IPR025110">
    <property type="entry name" value="AMP-bd_C"/>
</dbReference>
<dbReference type="InterPro" id="IPR045851">
    <property type="entry name" value="AMP-bd_C_sf"/>
</dbReference>
<dbReference type="GO" id="GO:0008610">
    <property type="term" value="P:lipid biosynthetic process"/>
    <property type="evidence" value="ECO:0007669"/>
    <property type="project" value="UniProtKB-ARBA"/>
</dbReference>
<dbReference type="GO" id="GO:0017000">
    <property type="term" value="P:antibiotic biosynthetic process"/>
    <property type="evidence" value="ECO:0007669"/>
    <property type="project" value="UniProtKB-ARBA"/>
</dbReference>
<dbReference type="Gene3D" id="2.30.38.10">
    <property type="entry name" value="Luciferase, Domain 3"/>
    <property type="match status" value="1"/>
</dbReference>
<dbReference type="SUPFAM" id="SSF56801">
    <property type="entry name" value="Acetyl-CoA synthetase-like"/>
    <property type="match status" value="1"/>
</dbReference>
<keyword evidence="8" id="KW-1185">Reference proteome</keyword>
<feature type="region of interest" description="Disordered" evidence="5">
    <location>
        <begin position="621"/>
        <end position="657"/>
    </location>
</feature>
<dbReference type="Gene3D" id="3.30.559.10">
    <property type="entry name" value="Chloramphenicol acetyltransferase-like domain"/>
    <property type="match status" value="1"/>
</dbReference>
<dbReference type="Pfam" id="PF00668">
    <property type="entry name" value="Condensation"/>
    <property type="match status" value="1"/>
</dbReference>
<accession>A0A5P2UEA6</accession>
<evidence type="ECO:0000256" key="2">
    <source>
        <dbReference type="ARBA" id="ARBA00006432"/>
    </source>
</evidence>
<dbReference type="GO" id="GO:0003824">
    <property type="term" value="F:catalytic activity"/>
    <property type="evidence" value="ECO:0007669"/>
    <property type="project" value="InterPro"/>
</dbReference>
<evidence type="ECO:0000313" key="7">
    <source>
        <dbReference type="EMBL" id="QEU77626.1"/>
    </source>
</evidence>
<dbReference type="Pfam" id="PF00550">
    <property type="entry name" value="PP-binding"/>
    <property type="match status" value="1"/>
</dbReference>
<dbReference type="InterPro" id="IPR009081">
    <property type="entry name" value="PP-bd_ACP"/>
</dbReference>
<dbReference type="AlphaFoldDB" id="A0A5P2UEA6"/>
<dbReference type="InterPro" id="IPR006162">
    <property type="entry name" value="Ppantetheine_attach_site"/>
</dbReference>
<dbReference type="KEGG" id="ssub:CP968_04420"/>
<dbReference type="GO" id="GO:0043041">
    <property type="term" value="P:amino acid activation for nonribosomal peptide biosynthetic process"/>
    <property type="evidence" value="ECO:0007669"/>
    <property type="project" value="TreeGrafter"/>
</dbReference>
<proteinExistence type="inferred from homology"/>
<comment type="similarity">
    <text evidence="2">Belongs to the ATP-dependent AMP-binding enzyme family.</text>
</comment>
<dbReference type="InterPro" id="IPR020806">
    <property type="entry name" value="PKS_PP-bd"/>
</dbReference>
<dbReference type="FunFam" id="1.10.1200.10:FF:000016">
    <property type="entry name" value="Non-ribosomal peptide synthase"/>
    <property type="match status" value="1"/>
</dbReference>
<feature type="compositionally biased region" description="Basic residues" evidence="5">
    <location>
        <begin position="1"/>
        <end position="17"/>
    </location>
</feature>
<dbReference type="PROSITE" id="PS50075">
    <property type="entry name" value="CARRIER"/>
    <property type="match status" value="1"/>
</dbReference>
<evidence type="ECO:0000256" key="4">
    <source>
        <dbReference type="ARBA" id="ARBA00022553"/>
    </source>
</evidence>
<dbReference type="SUPFAM" id="SSF47336">
    <property type="entry name" value="ACP-like"/>
    <property type="match status" value="1"/>
</dbReference>
<dbReference type="InterPro" id="IPR036736">
    <property type="entry name" value="ACP-like_sf"/>
</dbReference>
<feature type="domain" description="Carrier" evidence="6">
    <location>
        <begin position="1028"/>
        <end position="1103"/>
    </location>
</feature>
<dbReference type="Gene3D" id="3.30.559.30">
    <property type="entry name" value="Nonribosomal peptide synthetase, condensation domain"/>
    <property type="match status" value="1"/>
</dbReference>
<keyword evidence="3" id="KW-0596">Phosphopantetheine</keyword>
<dbReference type="InterPro" id="IPR020845">
    <property type="entry name" value="AMP-binding_CS"/>
</dbReference>
<evidence type="ECO:0000256" key="1">
    <source>
        <dbReference type="ARBA" id="ARBA00001957"/>
    </source>
</evidence>
<dbReference type="GO" id="GO:0005737">
    <property type="term" value="C:cytoplasm"/>
    <property type="evidence" value="ECO:0007669"/>
    <property type="project" value="TreeGrafter"/>
</dbReference>
<dbReference type="OrthoDB" id="2472181at2"/>
<feature type="region of interest" description="Disordered" evidence="5">
    <location>
        <begin position="1"/>
        <end position="37"/>
    </location>
</feature>
<dbReference type="Gene3D" id="3.30.300.30">
    <property type="match status" value="1"/>
</dbReference>
<dbReference type="InterPro" id="IPR029058">
    <property type="entry name" value="AB_hydrolase_fold"/>
</dbReference>
<dbReference type="Proteomes" id="UP000326831">
    <property type="component" value="Chromosome"/>
</dbReference>